<keyword evidence="4" id="KW-1185">Reference proteome</keyword>
<dbReference type="CDD" id="cd05233">
    <property type="entry name" value="SDR_c"/>
    <property type="match status" value="1"/>
</dbReference>
<dbReference type="RefSeq" id="WP_171187470.1">
    <property type="nucleotide sequence ID" value="NZ_WTPX01000078.1"/>
</dbReference>
<evidence type="ECO:0000256" key="2">
    <source>
        <dbReference type="ARBA" id="ARBA00023002"/>
    </source>
</evidence>
<dbReference type="InterPro" id="IPR020904">
    <property type="entry name" value="Sc_DH/Rdtase_CS"/>
</dbReference>
<name>A0ABX1VF62_9PLAN</name>
<protein>
    <submittedName>
        <fullName evidence="3">Glucose 1-dehydrogenase 1</fullName>
        <ecNumber evidence="3">1.1.1.47</ecNumber>
    </submittedName>
</protein>
<dbReference type="SUPFAM" id="SSF51735">
    <property type="entry name" value="NAD(P)-binding Rossmann-fold domains"/>
    <property type="match status" value="1"/>
</dbReference>
<dbReference type="Gene3D" id="3.40.50.720">
    <property type="entry name" value="NAD(P)-binding Rossmann-like Domain"/>
    <property type="match status" value="1"/>
</dbReference>
<organism evidence="3 4">
    <name type="scientific">Alienimonas chondri</name>
    <dbReference type="NCBI Taxonomy" id="2681879"/>
    <lineage>
        <taxon>Bacteria</taxon>
        <taxon>Pseudomonadati</taxon>
        <taxon>Planctomycetota</taxon>
        <taxon>Planctomycetia</taxon>
        <taxon>Planctomycetales</taxon>
        <taxon>Planctomycetaceae</taxon>
        <taxon>Alienimonas</taxon>
    </lineage>
</organism>
<dbReference type="PRINTS" id="PR00081">
    <property type="entry name" value="GDHRDH"/>
</dbReference>
<accession>A0ABX1VF62</accession>
<comment type="similarity">
    <text evidence="1">Belongs to the short-chain dehydrogenases/reductases (SDR) family.</text>
</comment>
<proteinExistence type="inferred from homology"/>
<dbReference type="EC" id="1.1.1.47" evidence="3"/>
<dbReference type="Proteomes" id="UP000609651">
    <property type="component" value="Unassembled WGS sequence"/>
</dbReference>
<dbReference type="PROSITE" id="PS00061">
    <property type="entry name" value="ADH_SHORT"/>
    <property type="match status" value="1"/>
</dbReference>
<keyword evidence="2 3" id="KW-0560">Oxidoreductase</keyword>
<reference evidence="3 4" key="1">
    <citation type="journal article" date="2020" name="Syst. Appl. Microbiol.">
        <title>Alienimonas chondri sp. nov., a novel planctomycete isolated from the biofilm of the red alga Chondrus crispus.</title>
        <authorList>
            <person name="Vitorino I."/>
            <person name="Albuquerque L."/>
            <person name="Wiegand S."/>
            <person name="Kallscheuer N."/>
            <person name="da Costa M.S."/>
            <person name="Lobo-da-Cunha A."/>
            <person name="Jogler C."/>
            <person name="Lage O.M."/>
        </authorList>
    </citation>
    <scope>NUCLEOTIDE SEQUENCE [LARGE SCALE GENOMIC DNA]</scope>
    <source>
        <strain evidence="3 4">LzC2</strain>
    </source>
</reference>
<evidence type="ECO:0000256" key="1">
    <source>
        <dbReference type="ARBA" id="ARBA00006484"/>
    </source>
</evidence>
<dbReference type="InterPro" id="IPR002347">
    <property type="entry name" value="SDR_fam"/>
</dbReference>
<gene>
    <name evidence="3" type="primary">gdhI</name>
    <name evidence="3" type="ORF">LzC2_25180</name>
</gene>
<dbReference type="PANTHER" id="PTHR43639:SF1">
    <property type="entry name" value="SHORT-CHAIN DEHYDROGENASE_REDUCTASE FAMILY PROTEIN"/>
    <property type="match status" value="1"/>
</dbReference>
<evidence type="ECO:0000313" key="3">
    <source>
        <dbReference type="EMBL" id="NNJ26433.1"/>
    </source>
</evidence>
<comment type="caution">
    <text evidence="3">The sequence shown here is derived from an EMBL/GenBank/DDBJ whole genome shotgun (WGS) entry which is preliminary data.</text>
</comment>
<dbReference type="GO" id="GO:0047936">
    <property type="term" value="F:glucose 1-dehydrogenase [NAD(P)+] activity"/>
    <property type="evidence" value="ECO:0007669"/>
    <property type="project" value="UniProtKB-EC"/>
</dbReference>
<sequence>MSGRLEGKTAFVTGSSKGIGAGIALELAREGADVALNYRSSEQEAEAVAAQIRDLGRKAVSLQGDIGDRGTIERLVADAAEQLGGLDLFVSNAVYSTREPFLDADLDEFKKTIDVSMWGAFYGLRAACRLMRDQFNKNGRGGSVLIVSSPHAEIAFPAAMAYNMAKAALDQMARTAAVEVARYATRVNILHPGWIDTPGERKFFTEKQLEEGAKSLLLGRLGTPEECGKAAAYVLSDDAAYMTGSTLSLDGGVKLPYWSRREEGGQ</sequence>
<dbReference type="Pfam" id="PF13561">
    <property type="entry name" value="adh_short_C2"/>
    <property type="match status" value="1"/>
</dbReference>
<dbReference type="InterPro" id="IPR036291">
    <property type="entry name" value="NAD(P)-bd_dom_sf"/>
</dbReference>
<dbReference type="EMBL" id="WTPX01000078">
    <property type="protein sequence ID" value="NNJ26433.1"/>
    <property type="molecule type" value="Genomic_DNA"/>
</dbReference>
<dbReference type="PANTHER" id="PTHR43639">
    <property type="entry name" value="OXIDOREDUCTASE, SHORT-CHAIN DEHYDROGENASE/REDUCTASE FAMILY (AFU_ORTHOLOGUE AFUA_5G02870)"/>
    <property type="match status" value="1"/>
</dbReference>
<evidence type="ECO:0000313" key="4">
    <source>
        <dbReference type="Proteomes" id="UP000609651"/>
    </source>
</evidence>